<reference evidence="2" key="2">
    <citation type="submission" date="2023-06" db="EMBL/GenBank/DDBJ databases">
        <authorList>
            <consortium name="Lawrence Berkeley National Laboratory"/>
            <person name="Haridas S."/>
            <person name="Hensen N."/>
            <person name="Bonometti L."/>
            <person name="Westerberg I."/>
            <person name="Brannstrom I.O."/>
            <person name="Guillou S."/>
            <person name="Cros-Aarteil S."/>
            <person name="Calhoun S."/>
            <person name="Kuo A."/>
            <person name="Mondo S."/>
            <person name="Pangilinan J."/>
            <person name="Riley R."/>
            <person name="Labutti K."/>
            <person name="Andreopoulos B."/>
            <person name="Lipzen A."/>
            <person name="Chen C."/>
            <person name="Yanf M."/>
            <person name="Daum C."/>
            <person name="Ng V."/>
            <person name="Clum A."/>
            <person name="Steindorff A."/>
            <person name="Ohm R."/>
            <person name="Martin F."/>
            <person name="Silar P."/>
            <person name="Natvig D."/>
            <person name="Lalanne C."/>
            <person name="Gautier V."/>
            <person name="Ament-Velasquez S.L."/>
            <person name="Kruys A."/>
            <person name="Hutchinson M.I."/>
            <person name="Powell A.J."/>
            <person name="Barry K."/>
            <person name="Miller A.N."/>
            <person name="Grigoriev I.V."/>
            <person name="Debuchy R."/>
            <person name="Gladieux P."/>
            <person name="Thoren M.H."/>
            <person name="Johannesson H."/>
        </authorList>
    </citation>
    <scope>NUCLEOTIDE SEQUENCE</scope>
    <source>
        <strain evidence="2">CBS 958.72</strain>
    </source>
</reference>
<evidence type="ECO:0000313" key="3">
    <source>
        <dbReference type="Proteomes" id="UP001287356"/>
    </source>
</evidence>
<keyword evidence="1" id="KW-0472">Membrane</keyword>
<dbReference type="AlphaFoldDB" id="A0AAE0TYT9"/>
<dbReference type="Proteomes" id="UP001287356">
    <property type="component" value="Unassembled WGS sequence"/>
</dbReference>
<proteinExistence type="predicted"/>
<keyword evidence="3" id="KW-1185">Reference proteome</keyword>
<feature type="transmembrane region" description="Helical" evidence="1">
    <location>
        <begin position="6"/>
        <end position="24"/>
    </location>
</feature>
<protein>
    <submittedName>
        <fullName evidence="2">Uncharacterized protein</fullName>
    </submittedName>
</protein>
<dbReference type="EMBL" id="JAULSN010000001">
    <property type="protein sequence ID" value="KAK3384517.1"/>
    <property type="molecule type" value="Genomic_DNA"/>
</dbReference>
<name>A0AAE0TYT9_9PEZI</name>
<gene>
    <name evidence="2" type="ORF">B0T24DRAFT_89386</name>
</gene>
<keyword evidence="1" id="KW-1133">Transmembrane helix</keyword>
<reference evidence="2" key="1">
    <citation type="journal article" date="2023" name="Mol. Phylogenet. Evol.">
        <title>Genome-scale phylogeny and comparative genomics of the fungal order Sordariales.</title>
        <authorList>
            <person name="Hensen N."/>
            <person name="Bonometti L."/>
            <person name="Westerberg I."/>
            <person name="Brannstrom I.O."/>
            <person name="Guillou S."/>
            <person name="Cros-Aarteil S."/>
            <person name="Calhoun S."/>
            <person name="Haridas S."/>
            <person name="Kuo A."/>
            <person name="Mondo S."/>
            <person name="Pangilinan J."/>
            <person name="Riley R."/>
            <person name="LaButti K."/>
            <person name="Andreopoulos B."/>
            <person name="Lipzen A."/>
            <person name="Chen C."/>
            <person name="Yan M."/>
            <person name="Daum C."/>
            <person name="Ng V."/>
            <person name="Clum A."/>
            <person name="Steindorff A."/>
            <person name="Ohm R.A."/>
            <person name="Martin F."/>
            <person name="Silar P."/>
            <person name="Natvig D.O."/>
            <person name="Lalanne C."/>
            <person name="Gautier V."/>
            <person name="Ament-Velasquez S.L."/>
            <person name="Kruys A."/>
            <person name="Hutchinson M.I."/>
            <person name="Powell A.J."/>
            <person name="Barry K."/>
            <person name="Miller A.N."/>
            <person name="Grigoriev I.V."/>
            <person name="Debuchy R."/>
            <person name="Gladieux P."/>
            <person name="Hiltunen Thoren M."/>
            <person name="Johannesson H."/>
        </authorList>
    </citation>
    <scope>NUCLEOTIDE SEQUENCE</scope>
    <source>
        <strain evidence="2">CBS 958.72</strain>
    </source>
</reference>
<sequence>MQPLLMLYVPIFIGAWGYQGFVSMERTTMKWDCQVQGSIATASRLGFGLSLFVRKSASIVSTGSNGHGRSRIVNL</sequence>
<evidence type="ECO:0000256" key="1">
    <source>
        <dbReference type="SAM" id="Phobius"/>
    </source>
</evidence>
<keyword evidence="1" id="KW-0812">Transmembrane</keyword>
<comment type="caution">
    <text evidence="2">The sequence shown here is derived from an EMBL/GenBank/DDBJ whole genome shotgun (WGS) entry which is preliminary data.</text>
</comment>
<organism evidence="2 3">
    <name type="scientific">Lasiosphaeria ovina</name>
    <dbReference type="NCBI Taxonomy" id="92902"/>
    <lineage>
        <taxon>Eukaryota</taxon>
        <taxon>Fungi</taxon>
        <taxon>Dikarya</taxon>
        <taxon>Ascomycota</taxon>
        <taxon>Pezizomycotina</taxon>
        <taxon>Sordariomycetes</taxon>
        <taxon>Sordariomycetidae</taxon>
        <taxon>Sordariales</taxon>
        <taxon>Lasiosphaeriaceae</taxon>
        <taxon>Lasiosphaeria</taxon>
    </lineage>
</organism>
<evidence type="ECO:0000313" key="2">
    <source>
        <dbReference type="EMBL" id="KAK3384517.1"/>
    </source>
</evidence>
<accession>A0AAE0TYT9</accession>